<proteinExistence type="predicted"/>
<sequence length="299" mass="32161">MCLRLALAGPQLQQAGGTQTTPKQNRKSTDTTTTITCLEGPWGGICAFLFCFRAISVPPAVSPPHSRSAIGNRLSSGMKPLERLGEARTPDGTLLELFRHDGAYLIRADRVELMSTRRHYSEDKLAEVACAPLTTTRGARVLIGGLGLGFTLREALRHVGPDAEVVVAELVAEVIAWNANPEFALSAEAMADPRVKIVHDDVINVLRANRGGFDAIMLDTDNGPEGMIMAENSRLYANKGIVSTLAALKPHGTVAYWSVGDDPGFLNALENIGLTVQTLRVRAHVTSGPMHTLYVAKRA</sequence>
<evidence type="ECO:0000256" key="1">
    <source>
        <dbReference type="ARBA" id="ARBA00023115"/>
    </source>
</evidence>
<evidence type="ECO:0000313" key="3">
    <source>
        <dbReference type="Proteomes" id="UP000264071"/>
    </source>
</evidence>
<protein>
    <submittedName>
        <fullName evidence="2">Spermidine synthase</fullName>
    </submittedName>
</protein>
<dbReference type="GO" id="GO:0006596">
    <property type="term" value="P:polyamine biosynthetic process"/>
    <property type="evidence" value="ECO:0007669"/>
    <property type="project" value="UniProtKB-KW"/>
</dbReference>
<dbReference type="EMBL" id="DPIY01000010">
    <property type="protein sequence ID" value="HCT57956.1"/>
    <property type="molecule type" value="Genomic_DNA"/>
</dbReference>
<organism evidence="2 3">
    <name type="scientific">Gemmatimonas aurantiaca</name>
    <dbReference type="NCBI Taxonomy" id="173480"/>
    <lineage>
        <taxon>Bacteria</taxon>
        <taxon>Pseudomonadati</taxon>
        <taxon>Gemmatimonadota</taxon>
        <taxon>Gemmatimonadia</taxon>
        <taxon>Gemmatimonadales</taxon>
        <taxon>Gemmatimonadaceae</taxon>
        <taxon>Gemmatimonas</taxon>
    </lineage>
</organism>
<dbReference type="Pfam" id="PF01564">
    <property type="entry name" value="Spermine_synth"/>
    <property type="match status" value="1"/>
</dbReference>
<name>A0A3D4VA13_9BACT</name>
<dbReference type="AlphaFoldDB" id="A0A3D4VA13"/>
<keyword evidence="1" id="KW-0620">Polyamine biosynthesis</keyword>
<accession>A0A3D4VA13</accession>
<reference evidence="2 3" key="1">
    <citation type="journal article" date="2018" name="Nat. Biotechnol.">
        <title>A standardized bacterial taxonomy based on genome phylogeny substantially revises the tree of life.</title>
        <authorList>
            <person name="Parks D.H."/>
            <person name="Chuvochina M."/>
            <person name="Waite D.W."/>
            <person name="Rinke C."/>
            <person name="Skarshewski A."/>
            <person name="Chaumeil P.A."/>
            <person name="Hugenholtz P."/>
        </authorList>
    </citation>
    <scope>NUCLEOTIDE SEQUENCE [LARGE SCALE GENOMIC DNA]</scope>
    <source>
        <strain evidence="2">UBA8844</strain>
    </source>
</reference>
<gene>
    <name evidence="2" type="ORF">DGD08_12200</name>
</gene>
<dbReference type="Proteomes" id="UP000264071">
    <property type="component" value="Unassembled WGS sequence"/>
</dbReference>
<comment type="caution">
    <text evidence="2">The sequence shown here is derived from an EMBL/GenBank/DDBJ whole genome shotgun (WGS) entry which is preliminary data.</text>
</comment>
<dbReference type="InterPro" id="IPR029063">
    <property type="entry name" value="SAM-dependent_MTases_sf"/>
</dbReference>
<dbReference type="Gene3D" id="3.40.50.150">
    <property type="entry name" value="Vaccinia Virus protein VP39"/>
    <property type="match status" value="1"/>
</dbReference>
<dbReference type="PANTHER" id="PTHR43317">
    <property type="entry name" value="THERMOSPERMINE SYNTHASE ACAULIS5"/>
    <property type="match status" value="1"/>
</dbReference>
<evidence type="ECO:0000313" key="2">
    <source>
        <dbReference type="EMBL" id="HCT57956.1"/>
    </source>
</evidence>
<dbReference type="SUPFAM" id="SSF53335">
    <property type="entry name" value="S-adenosyl-L-methionine-dependent methyltransferases"/>
    <property type="match status" value="1"/>
</dbReference>
<dbReference type="PANTHER" id="PTHR43317:SF3">
    <property type="entry name" value="BLR2883 PROTEIN"/>
    <property type="match status" value="1"/>
</dbReference>